<comment type="subcellular location">
    <subcellularLocation>
        <location evidence="1">Membrane</location>
    </subcellularLocation>
</comment>
<dbReference type="GO" id="GO:0008081">
    <property type="term" value="F:phosphoric diester hydrolase activity"/>
    <property type="evidence" value="ECO:0007669"/>
    <property type="project" value="InterPro"/>
</dbReference>
<gene>
    <name evidence="15" type="ORF">G4P62_003599</name>
</gene>
<comment type="catalytic activity">
    <reaction evidence="11">
        <text>1-O-(1Z-octadecenyl)-sn-glycero-3-phospho-N-hexadecanoyl-ethanolamine + H2O = 1-O-(1Z-octadecenyl)-sn-glycero-3-phosphate + N-hexadecanoylethanolamine + H(+)</text>
        <dbReference type="Rhea" id="RHEA:53184"/>
        <dbReference type="ChEBI" id="CHEBI:15377"/>
        <dbReference type="ChEBI" id="CHEBI:15378"/>
        <dbReference type="ChEBI" id="CHEBI:71464"/>
        <dbReference type="ChEBI" id="CHEBI:137009"/>
        <dbReference type="ChEBI" id="CHEBI:137017"/>
    </reaction>
    <physiologicalReaction direction="left-to-right" evidence="11">
        <dbReference type="Rhea" id="RHEA:53185"/>
    </physiologicalReaction>
</comment>
<keyword evidence="4" id="KW-0378">Hydrolase</keyword>
<evidence type="ECO:0000256" key="4">
    <source>
        <dbReference type="ARBA" id="ARBA00022801"/>
    </source>
</evidence>
<evidence type="ECO:0000313" key="16">
    <source>
        <dbReference type="Proteomes" id="UP000822369"/>
    </source>
</evidence>
<comment type="catalytic activity">
    <reaction evidence="8">
        <text>1-O-hexadecyl-sn-glycero-3-phosphocholine + H2O = 1-O-hexadecyl-sn-glycero-3-phosphate + choline + H(+)</text>
        <dbReference type="Rhea" id="RHEA:41143"/>
        <dbReference type="ChEBI" id="CHEBI:15354"/>
        <dbReference type="ChEBI" id="CHEBI:15377"/>
        <dbReference type="ChEBI" id="CHEBI:15378"/>
        <dbReference type="ChEBI" id="CHEBI:64496"/>
        <dbReference type="ChEBI" id="CHEBI:77580"/>
    </reaction>
    <physiologicalReaction direction="left-to-right" evidence="8">
        <dbReference type="Rhea" id="RHEA:41144"/>
    </physiologicalReaction>
</comment>
<evidence type="ECO:0000313" key="15">
    <source>
        <dbReference type="EMBL" id="KAF7221228.1"/>
    </source>
</evidence>
<dbReference type="KEGG" id="nfu:107376680"/>
<evidence type="ECO:0000256" key="10">
    <source>
        <dbReference type="ARBA" id="ARBA00047538"/>
    </source>
</evidence>
<dbReference type="PROSITE" id="PS51704">
    <property type="entry name" value="GP_PDE"/>
    <property type="match status" value="1"/>
</dbReference>
<organism evidence="15 16">
    <name type="scientific">Nothobranchius furzeri</name>
    <name type="common">Turquoise killifish</name>
    <dbReference type="NCBI Taxonomy" id="105023"/>
    <lineage>
        <taxon>Eukaryota</taxon>
        <taxon>Metazoa</taxon>
        <taxon>Chordata</taxon>
        <taxon>Craniata</taxon>
        <taxon>Vertebrata</taxon>
        <taxon>Euteleostomi</taxon>
        <taxon>Actinopterygii</taxon>
        <taxon>Neopterygii</taxon>
        <taxon>Teleostei</taxon>
        <taxon>Neoteleostei</taxon>
        <taxon>Acanthomorphata</taxon>
        <taxon>Ovalentaria</taxon>
        <taxon>Atherinomorphae</taxon>
        <taxon>Cyprinodontiformes</taxon>
        <taxon>Nothobranchiidae</taxon>
        <taxon>Nothobranchius</taxon>
    </lineage>
</organism>
<keyword evidence="5 13" id="KW-1133">Transmembrane helix</keyword>
<dbReference type="InterPro" id="IPR030395">
    <property type="entry name" value="GP_PDE_dom"/>
</dbReference>
<keyword evidence="6" id="KW-0443">Lipid metabolism</keyword>
<dbReference type="PANTHER" id="PTHR42758">
    <property type="entry name" value="PHOSPHATIDYLGLYCEROL PHOSPHOLIPASE C"/>
    <property type="match status" value="1"/>
</dbReference>
<dbReference type="AlphaFoldDB" id="A0A9D3BWQ1"/>
<sequence>MGAFLYVFLPVLGVYTCISQYLLRNPQVLHKKKRTAFWAKHISHRGGSGERIESTMEAFTHAVEMGTDMLEMDCHLTKDGHVVVSHDENLLRQMGCDVTISSLKLEDLPLYKEQLEVAFYAGRFSSGSDRKIAQLEDVFKTFPDTPVSIEIKENNLQLIQKVSDLVKRYNREAITLWASEKSLILEKCCKINSSMPYSFSMNRGISLLLLFYSGLLPFVPLGENVLQFYLIPIINRTYIPSEGLLRNRLVVSLIEKVTMRKSLFKHLAARGIQVHLFVCNENEDIKAALKLGATGVMTDYPTLLSTYLCKNRSQD</sequence>
<dbReference type="PANTHER" id="PTHR42758:SF3">
    <property type="entry name" value="LYSOPHOSPHOLIPASE D GDPD3"/>
    <property type="match status" value="1"/>
</dbReference>
<dbReference type="GO" id="GO:0046475">
    <property type="term" value="P:glycerophospholipid catabolic process"/>
    <property type="evidence" value="ECO:0007669"/>
    <property type="project" value="TreeGrafter"/>
</dbReference>
<keyword evidence="3 13" id="KW-0812">Transmembrane</keyword>
<feature type="domain" description="GP-PDE" evidence="14">
    <location>
        <begin position="39"/>
        <end position="308"/>
    </location>
</feature>
<comment type="catalytic activity">
    <reaction evidence="10">
        <text>N-hexadecanoyl-1-(9Z-octadecenoyl)-sn-glycero-3-phosphoethanolamine + H2O = N-hexadecanoylethanolamine + 1-(9Z-octadecenoyl)-sn-glycero-3-phosphate + H(+)</text>
        <dbReference type="Rhea" id="RHEA:53168"/>
        <dbReference type="ChEBI" id="CHEBI:15377"/>
        <dbReference type="ChEBI" id="CHEBI:15378"/>
        <dbReference type="ChEBI" id="CHEBI:71464"/>
        <dbReference type="ChEBI" id="CHEBI:74544"/>
        <dbReference type="ChEBI" id="CHEBI:85217"/>
    </reaction>
    <physiologicalReaction direction="left-to-right" evidence="10">
        <dbReference type="Rhea" id="RHEA:53169"/>
    </physiologicalReaction>
</comment>
<comment type="catalytic activity">
    <reaction evidence="9">
        <text>N-(5Z,8Z,11Z,14Z-eicosatetraenoyl)-1-(9Z-octadecenoyl)-sn-glycero-3-phosphoethanolamine + H2O = N-(5Z,8Z,11Z,14Z-eicosatetraenoyl)-ethanolamine + 1-(9Z-octadecenoyl)-sn-glycero-3-phosphate + H(+)</text>
        <dbReference type="Rhea" id="RHEA:45544"/>
        <dbReference type="ChEBI" id="CHEBI:2700"/>
        <dbReference type="ChEBI" id="CHEBI:15377"/>
        <dbReference type="ChEBI" id="CHEBI:15378"/>
        <dbReference type="ChEBI" id="CHEBI:74544"/>
        <dbReference type="ChEBI" id="CHEBI:85223"/>
    </reaction>
    <physiologicalReaction direction="left-to-right" evidence="9">
        <dbReference type="Rhea" id="RHEA:45545"/>
    </physiologicalReaction>
</comment>
<evidence type="ECO:0000256" key="5">
    <source>
        <dbReference type="ARBA" id="ARBA00022989"/>
    </source>
</evidence>
<dbReference type="InterPro" id="IPR017946">
    <property type="entry name" value="PLC-like_Pdiesterase_TIM-brl"/>
</dbReference>
<evidence type="ECO:0000256" key="2">
    <source>
        <dbReference type="ARBA" id="ARBA00007277"/>
    </source>
</evidence>
<feature type="transmembrane region" description="Helical" evidence="13">
    <location>
        <begin position="6"/>
        <end position="23"/>
    </location>
</feature>
<feature type="transmembrane region" description="Helical" evidence="13">
    <location>
        <begin position="204"/>
        <end position="222"/>
    </location>
</feature>
<evidence type="ECO:0000256" key="3">
    <source>
        <dbReference type="ARBA" id="ARBA00022692"/>
    </source>
</evidence>
<evidence type="ECO:0000256" key="7">
    <source>
        <dbReference type="ARBA" id="ARBA00023136"/>
    </source>
</evidence>
<evidence type="ECO:0000256" key="12">
    <source>
        <dbReference type="ARBA" id="ARBA00048947"/>
    </source>
</evidence>
<evidence type="ECO:0000256" key="8">
    <source>
        <dbReference type="ARBA" id="ARBA00036083"/>
    </source>
</evidence>
<dbReference type="GO" id="GO:0004622">
    <property type="term" value="F:phosphatidylcholine lysophospholipase activity"/>
    <property type="evidence" value="ECO:0007669"/>
    <property type="project" value="TreeGrafter"/>
</dbReference>
<comment type="catalytic activity">
    <reaction evidence="12">
        <text>N,1-di-(9Z-octadecenoyl)-sn-glycero-3-phosphoethanolamine + H2O = N-(9Z-octadecenoyl) ethanolamine + 1-(9Z-octadecenoyl)-sn-glycero-3-phosphate + H(+)</text>
        <dbReference type="Rhea" id="RHEA:56460"/>
        <dbReference type="ChEBI" id="CHEBI:15377"/>
        <dbReference type="ChEBI" id="CHEBI:15378"/>
        <dbReference type="ChEBI" id="CHEBI:71466"/>
        <dbReference type="ChEBI" id="CHEBI:74544"/>
        <dbReference type="ChEBI" id="CHEBI:85222"/>
    </reaction>
    <physiologicalReaction direction="left-to-right" evidence="12">
        <dbReference type="Rhea" id="RHEA:56461"/>
    </physiologicalReaction>
</comment>
<evidence type="ECO:0000259" key="14">
    <source>
        <dbReference type="PROSITE" id="PS51704"/>
    </source>
</evidence>
<evidence type="ECO:0000256" key="6">
    <source>
        <dbReference type="ARBA" id="ARBA00023098"/>
    </source>
</evidence>
<dbReference type="GO" id="GO:0005789">
    <property type="term" value="C:endoplasmic reticulum membrane"/>
    <property type="evidence" value="ECO:0007669"/>
    <property type="project" value="TreeGrafter"/>
</dbReference>
<evidence type="ECO:0000256" key="9">
    <source>
        <dbReference type="ARBA" id="ARBA00047392"/>
    </source>
</evidence>
<protein>
    <submittedName>
        <fullName evidence="15">Glycerophosphodiester phosphodiesterase domain-containing protein 3-like</fullName>
    </submittedName>
</protein>
<proteinExistence type="inferred from homology"/>
<comment type="caution">
    <text evidence="15">The sequence shown here is derived from an EMBL/GenBank/DDBJ whole genome shotgun (WGS) entry which is preliminary data.</text>
</comment>
<reference evidence="15" key="1">
    <citation type="submission" date="2020-03" db="EMBL/GenBank/DDBJ databases">
        <title>Intra-Species Differences in Population Size shape Life History and Genome Evolution.</title>
        <authorList>
            <person name="Willemsen D."/>
            <person name="Cui R."/>
            <person name="Valenzano D.R."/>
        </authorList>
    </citation>
    <scope>NUCLEOTIDE SEQUENCE</scope>
    <source>
        <strain evidence="15">GRZ</strain>
        <tissue evidence="15">Whole</tissue>
    </source>
</reference>
<evidence type="ECO:0000256" key="1">
    <source>
        <dbReference type="ARBA" id="ARBA00004370"/>
    </source>
</evidence>
<dbReference type="CDD" id="cd08612">
    <property type="entry name" value="GDPD_GDE4"/>
    <property type="match status" value="1"/>
</dbReference>
<dbReference type="SUPFAM" id="SSF51695">
    <property type="entry name" value="PLC-like phosphodiesterases"/>
    <property type="match status" value="1"/>
</dbReference>
<evidence type="ECO:0000256" key="13">
    <source>
        <dbReference type="SAM" id="Phobius"/>
    </source>
</evidence>
<dbReference type="EMBL" id="JAAVVJ010000006">
    <property type="protein sequence ID" value="KAF7221228.1"/>
    <property type="molecule type" value="Genomic_DNA"/>
</dbReference>
<comment type="similarity">
    <text evidence="2">Belongs to the glycerophosphoryl diester phosphodiesterase family.</text>
</comment>
<dbReference type="OrthoDB" id="1058301at2759"/>
<dbReference type="PROSITE" id="PS50007">
    <property type="entry name" value="PIPLC_X_DOMAIN"/>
    <property type="match status" value="1"/>
</dbReference>
<dbReference type="Gene3D" id="3.20.20.190">
    <property type="entry name" value="Phosphatidylinositol (PI) phosphodiesterase"/>
    <property type="match status" value="1"/>
</dbReference>
<dbReference type="InterPro" id="IPR052271">
    <property type="entry name" value="GDPD-Related"/>
</dbReference>
<dbReference type="Proteomes" id="UP000822369">
    <property type="component" value="Chromosome 6"/>
</dbReference>
<keyword evidence="7 13" id="KW-0472">Membrane</keyword>
<dbReference type="OMA" id="KWAIMRK"/>
<evidence type="ECO:0000256" key="11">
    <source>
        <dbReference type="ARBA" id="ARBA00048580"/>
    </source>
</evidence>
<name>A0A9D3BWQ1_NOTFU</name>
<accession>A0A9D3BWQ1</accession>
<dbReference type="Pfam" id="PF03009">
    <property type="entry name" value="GDPD"/>
    <property type="match status" value="1"/>
</dbReference>